<gene>
    <name evidence="5" type="ORF">SEA_BRANDONK123_11</name>
</gene>
<dbReference type="EMBL" id="MG812487">
    <property type="protein sequence ID" value="AUX81848.1"/>
    <property type="molecule type" value="Genomic_DNA"/>
</dbReference>
<organism evidence="5 6">
    <name type="scientific">Gordonia phage Brandonk123</name>
    <dbReference type="NCBI Taxonomy" id="2079564"/>
    <lineage>
        <taxon>Viruses</taxon>
        <taxon>Duplodnaviria</taxon>
        <taxon>Heunggongvirae</taxon>
        <taxon>Uroviricota</taxon>
        <taxon>Caudoviricetes</taxon>
        <taxon>Stackebrandtviridae</taxon>
        <taxon>Schenleyvirinae</taxon>
        <taxon>Vividuovirus</taxon>
        <taxon>Vividuovirus brandonk123</taxon>
    </lineage>
</organism>
<keyword evidence="6" id="KW-1185">Reference proteome</keyword>
<dbReference type="GO" id="GO:0003677">
    <property type="term" value="F:DNA binding"/>
    <property type="evidence" value="ECO:0007669"/>
    <property type="project" value="InterPro"/>
</dbReference>
<name>A0A2L0HJG6_9CAUD</name>
<dbReference type="InterPro" id="IPR029063">
    <property type="entry name" value="SAM-dependent_MTases_sf"/>
</dbReference>
<evidence type="ECO:0000313" key="6">
    <source>
        <dbReference type="Proteomes" id="UP000241501"/>
    </source>
</evidence>
<keyword evidence="3" id="KW-0808">Transferase</keyword>
<comment type="similarity">
    <text evidence="1">Belongs to the N(4)/N(6)-methyltransferase family.</text>
</comment>
<dbReference type="Gene3D" id="3.40.50.150">
    <property type="entry name" value="Vaccinia Virus protein VP39"/>
    <property type="match status" value="1"/>
</dbReference>
<evidence type="ECO:0000259" key="4">
    <source>
        <dbReference type="Pfam" id="PF01555"/>
    </source>
</evidence>
<reference evidence="5 6" key="1">
    <citation type="submission" date="2018-01" db="EMBL/GenBank/DDBJ databases">
        <authorList>
            <person name="Farren J.M."/>
            <person name="Htoo L.P."/>
            <person name="Johnson E.S."/>
            <person name="Williams B.R."/>
            <person name="Bonilla J.A."/>
            <person name="Klyczek K."/>
            <person name="Garlena R.A."/>
            <person name="Russell D.A."/>
            <person name="Pope W.H."/>
            <person name="Jacobs-Sera D."/>
            <person name="Hendrix R.W."/>
            <person name="Hatfull G.F."/>
        </authorList>
    </citation>
    <scope>NUCLEOTIDE SEQUENCE [LARGE SCALE GENOMIC DNA]</scope>
</reference>
<dbReference type="GO" id="GO:0032259">
    <property type="term" value="P:methylation"/>
    <property type="evidence" value="ECO:0007669"/>
    <property type="project" value="UniProtKB-KW"/>
</dbReference>
<protein>
    <submittedName>
        <fullName evidence="5">DNA methylase</fullName>
    </submittedName>
</protein>
<dbReference type="InterPro" id="IPR002052">
    <property type="entry name" value="DNA_methylase_N6_adenine_CS"/>
</dbReference>
<dbReference type="InterPro" id="IPR002941">
    <property type="entry name" value="DNA_methylase_N4/N6"/>
</dbReference>
<dbReference type="Proteomes" id="UP000241501">
    <property type="component" value="Segment"/>
</dbReference>
<dbReference type="OrthoDB" id="3832at10239"/>
<evidence type="ECO:0000256" key="3">
    <source>
        <dbReference type="ARBA" id="ARBA00022679"/>
    </source>
</evidence>
<sequence length="218" mass="24201">MTEPYYSDDLVTLYHGDCLDTDEWLAADVLVTDPPYGMAYESSFNRDKRNAKIGRRIAADESTNVRDAALARWGGRSALVFGRWDCPRPENTRARLIWDRGYHGMGDLSFPWGPTDEEIYVIGEGWHGRRSSSVLRVHALMSGARNRPDHPTPKPVALMELLLEKCPSGVIADPFAGSGATLVAAVNQGRSAIGVEVEERYCELIAHRLSNHTITLGF</sequence>
<dbReference type="GO" id="GO:0008170">
    <property type="term" value="F:N-methyltransferase activity"/>
    <property type="evidence" value="ECO:0007669"/>
    <property type="project" value="InterPro"/>
</dbReference>
<proteinExistence type="inferred from homology"/>
<feature type="domain" description="DNA methylase N-4/N-6" evidence="4">
    <location>
        <begin position="136"/>
        <end position="205"/>
    </location>
</feature>
<dbReference type="SUPFAM" id="SSF53335">
    <property type="entry name" value="S-adenosyl-L-methionine-dependent methyltransferases"/>
    <property type="match status" value="1"/>
</dbReference>
<dbReference type="PROSITE" id="PS00092">
    <property type="entry name" value="N6_MTASE"/>
    <property type="match status" value="1"/>
</dbReference>
<dbReference type="InterPro" id="IPR001091">
    <property type="entry name" value="RM_Methyltransferase"/>
</dbReference>
<evidence type="ECO:0000313" key="5">
    <source>
        <dbReference type="EMBL" id="AUX81848.1"/>
    </source>
</evidence>
<keyword evidence="2 5" id="KW-0489">Methyltransferase</keyword>
<accession>A0A2L0HJG6</accession>
<dbReference type="Pfam" id="PF01555">
    <property type="entry name" value="N6_N4_Mtase"/>
    <property type="match status" value="1"/>
</dbReference>
<dbReference type="PRINTS" id="PR00508">
    <property type="entry name" value="S21N4MTFRASE"/>
</dbReference>
<evidence type="ECO:0000256" key="1">
    <source>
        <dbReference type="ARBA" id="ARBA00006594"/>
    </source>
</evidence>
<evidence type="ECO:0000256" key="2">
    <source>
        <dbReference type="ARBA" id="ARBA00022603"/>
    </source>
</evidence>